<reference evidence="1 2" key="1">
    <citation type="journal article" date="2013" name="PLoS ONE">
        <title>Cultivation and Complete Genome Sequencing of Gloeobacter kilaueensis sp. nov., from a Lava Cave in Kilauea Caldera, Hawai'i.</title>
        <authorList>
            <person name="Saw J.H."/>
            <person name="Schatz M."/>
            <person name="Brown M.V."/>
            <person name="Kunkel D.D."/>
            <person name="Foster J.S."/>
            <person name="Shick H."/>
            <person name="Christensen S."/>
            <person name="Hou S."/>
            <person name="Wan X."/>
            <person name="Donachie S.P."/>
        </authorList>
    </citation>
    <scope>NUCLEOTIDE SEQUENCE [LARGE SCALE GENOMIC DNA]</scope>
    <source>
        <strain evidence="2">JS</strain>
    </source>
</reference>
<name>U5QSA3_GLOK1</name>
<dbReference type="HOGENOM" id="CLU_2752120_0_0_3"/>
<dbReference type="RefSeq" id="WP_023175886.1">
    <property type="nucleotide sequence ID" value="NC_022600.1"/>
</dbReference>
<dbReference type="eggNOG" id="ENOG5033MUC">
    <property type="taxonomic scope" value="Bacteria"/>
</dbReference>
<accession>U5QSA3</accession>
<proteinExistence type="predicted"/>
<protein>
    <submittedName>
        <fullName evidence="1">Uncharacterized protein</fullName>
    </submittedName>
</protein>
<evidence type="ECO:0000313" key="1">
    <source>
        <dbReference type="EMBL" id="AGY60524.1"/>
    </source>
</evidence>
<dbReference type="Proteomes" id="UP000017396">
    <property type="component" value="Chromosome"/>
</dbReference>
<dbReference type="STRING" id="1183438.GKIL_4278"/>
<gene>
    <name evidence="1" type="ORF">GKIL_4278</name>
</gene>
<dbReference type="KEGG" id="glj:GKIL_4278"/>
<sequence>MSTELQRLEVFRRLPLGAQRTFIAATRASEYLAADTGYLESLEQVHRECLAAATPEQLARYRQPGIEL</sequence>
<dbReference type="AlphaFoldDB" id="U5QSA3"/>
<evidence type="ECO:0000313" key="2">
    <source>
        <dbReference type="Proteomes" id="UP000017396"/>
    </source>
</evidence>
<keyword evidence="2" id="KW-1185">Reference proteome</keyword>
<dbReference type="EMBL" id="CP003587">
    <property type="protein sequence ID" value="AGY60524.1"/>
    <property type="molecule type" value="Genomic_DNA"/>
</dbReference>
<organism evidence="1 2">
    <name type="scientific">Gloeobacter kilaueensis (strain ATCC BAA-2537 / CCAP 1431/1 / ULC 316 / JS1)</name>
    <dbReference type="NCBI Taxonomy" id="1183438"/>
    <lineage>
        <taxon>Bacteria</taxon>
        <taxon>Bacillati</taxon>
        <taxon>Cyanobacteriota</taxon>
        <taxon>Cyanophyceae</taxon>
        <taxon>Gloeobacterales</taxon>
        <taxon>Gloeobacteraceae</taxon>
        <taxon>Gloeobacter</taxon>
    </lineage>
</organism>
<dbReference type="OrthoDB" id="583231at2"/>